<dbReference type="Gene3D" id="1.20.5.2700">
    <property type="match status" value="1"/>
</dbReference>
<feature type="transmembrane region" description="Helical" evidence="6">
    <location>
        <begin position="600"/>
        <end position="621"/>
    </location>
</feature>
<name>A0A7Y0YHG6_9ACTO</name>
<dbReference type="NCBIfam" id="NF005141">
    <property type="entry name" value="PRK06590.1"/>
    <property type="match status" value="1"/>
</dbReference>
<comment type="caution">
    <text evidence="9">The sequence shown here is derived from an EMBL/GenBank/DDBJ whole genome shotgun (WGS) entry which is preliminary data.</text>
</comment>
<dbReference type="GO" id="GO:0008137">
    <property type="term" value="F:NADH dehydrogenase (ubiquinone) activity"/>
    <property type="evidence" value="ECO:0007669"/>
    <property type="project" value="InterPro"/>
</dbReference>
<evidence type="ECO:0000259" key="7">
    <source>
        <dbReference type="Pfam" id="PF00361"/>
    </source>
</evidence>
<reference evidence="9 10" key="1">
    <citation type="submission" date="2020-04" db="EMBL/GenBank/DDBJ databases">
        <title>Antimicrobial susceptibility and clonality of vaginal-derived multi-drug resistant Mobiluncus isolates in China.</title>
        <authorList>
            <person name="Zhang X."/>
        </authorList>
    </citation>
    <scope>NUCLEOTIDE SEQUENCE [LARGE SCALE GENOMIC DNA]</scope>
    <source>
        <strain evidence="9 10">12</strain>
    </source>
</reference>
<proteinExistence type="predicted"/>
<evidence type="ECO:0000259" key="8">
    <source>
        <dbReference type="Pfam" id="PF00662"/>
    </source>
</evidence>
<dbReference type="PANTHER" id="PTHR42829:SF2">
    <property type="entry name" value="NADH-UBIQUINONE OXIDOREDUCTASE CHAIN 5"/>
    <property type="match status" value="1"/>
</dbReference>
<evidence type="ECO:0000256" key="6">
    <source>
        <dbReference type="SAM" id="Phobius"/>
    </source>
</evidence>
<evidence type="ECO:0000256" key="3">
    <source>
        <dbReference type="ARBA" id="ARBA00022989"/>
    </source>
</evidence>
<evidence type="ECO:0000313" key="9">
    <source>
        <dbReference type="EMBL" id="NMX03075.1"/>
    </source>
</evidence>
<gene>
    <name evidence="9" type="primary">nuoL</name>
    <name evidence="9" type="ORF">HHJ77_03775</name>
</gene>
<dbReference type="GO" id="GO:0042773">
    <property type="term" value="P:ATP synthesis coupled electron transport"/>
    <property type="evidence" value="ECO:0007669"/>
    <property type="project" value="InterPro"/>
</dbReference>
<feature type="domain" description="NADH-Ubiquinone oxidoreductase (complex I) chain 5 N-terminal" evidence="8">
    <location>
        <begin position="143"/>
        <end position="193"/>
    </location>
</feature>
<sequence>MNTLAHIFGAMAVSDLPVRAVAGAFSGASVGSLAGAFSGASVGSLAGAPVHEVPAALPTLSTVAAQLQYGAATGITNYAGLMIAIPLVSALFLLVAGRRVDAWGHWLSVLASWVAFGIGGGVLVEMLGRAPEARAQAVTLWQWLPGTELQVNFGLLLDPLSISFVMLVTFVGSLIHVYSVGYMEHDPDRRRFFAYLNLFVAAMLTLVLGNSYLVLFMGWEGVGLASYLLIGFWNQVHNNALAAKKAFVMNRVGDLGLLIAMMAMFARFGAVDFATVLGEPAGNSGGIPWATFIGMFLLLAACGKSAQFPLQAWLGDAMAGPTPVSALIHAATMVTAGVYLMVRSGAIYVQTPVAALAVAIIGAITLVFGAVVGCAKDDMKKVLAASTMSQIGYMMLGAGLGPVGWAFAIFHLVMHGFFKAQLFLAAGCVMHAMSDQVNMRRFGGLRRVMKITWFAFLVGWLAILGIPPFSGFFSKDKIIEAAFLPNPHYGEWYPWVFGLTALVGAGITAFYMSRLFFLIFHGSPRWTTELEGAPVHPHEANAWMTVPLLVLSVFSIAAGGVLSVGNVFVQWLDPVLSVSAASLGASGEHVAHPEPVLPEMVLLVFTLTVVVIGALLAYVLFLRREVSRAIPAAGAIVSAARNDLYQDVVNEKVVIVPVMTLARGVEVTDSRVVDGLVEATGWLTQWLGRIGSAVHTGAPRRYAAWTLAGTVAALCLVLVTRL</sequence>
<keyword evidence="4 6" id="KW-0472">Membrane</keyword>
<feature type="transmembrane region" description="Helical" evidence="6">
    <location>
        <begin position="548"/>
        <end position="569"/>
    </location>
</feature>
<keyword evidence="2 5" id="KW-0812">Transmembrane</keyword>
<feature type="transmembrane region" description="Helical" evidence="6">
    <location>
        <begin position="324"/>
        <end position="342"/>
    </location>
</feature>
<evidence type="ECO:0000256" key="5">
    <source>
        <dbReference type="RuleBase" id="RU000320"/>
    </source>
</evidence>
<keyword evidence="3 6" id="KW-1133">Transmembrane helix</keyword>
<feature type="transmembrane region" description="Helical" evidence="6">
    <location>
        <begin position="103"/>
        <end position="124"/>
    </location>
</feature>
<evidence type="ECO:0000256" key="2">
    <source>
        <dbReference type="ARBA" id="ARBA00022692"/>
    </source>
</evidence>
<feature type="transmembrane region" description="Helical" evidence="6">
    <location>
        <begin position="451"/>
        <end position="472"/>
    </location>
</feature>
<feature type="transmembrane region" description="Helical" evidence="6">
    <location>
        <begin position="160"/>
        <end position="180"/>
    </location>
</feature>
<dbReference type="Proteomes" id="UP000575397">
    <property type="component" value="Unassembled WGS sequence"/>
</dbReference>
<dbReference type="EMBL" id="JABCUS010000006">
    <property type="protein sequence ID" value="NMX03075.1"/>
    <property type="molecule type" value="Genomic_DNA"/>
</dbReference>
<feature type="domain" description="NADH:quinone oxidoreductase/Mrp antiporter transmembrane" evidence="7">
    <location>
        <begin position="211"/>
        <end position="484"/>
    </location>
</feature>
<dbReference type="InterPro" id="IPR001750">
    <property type="entry name" value="ND/Mrp_TM"/>
</dbReference>
<dbReference type="GO" id="GO:0003954">
    <property type="term" value="F:NADH dehydrogenase activity"/>
    <property type="evidence" value="ECO:0007669"/>
    <property type="project" value="TreeGrafter"/>
</dbReference>
<dbReference type="InterPro" id="IPR003945">
    <property type="entry name" value="NU5C-like"/>
</dbReference>
<dbReference type="AlphaFoldDB" id="A0A7Y0YHG6"/>
<dbReference type="InterPro" id="IPR001516">
    <property type="entry name" value="Proton_antipo_N"/>
</dbReference>
<feature type="transmembrane region" description="Helical" evidence="6">
    <location>
        <begin position="702"/>
        <end position="720"/>
    </location>
</feature>
<comment type="subcellular location">
    <subcellularLocation>
        <location evidence="1">Endomembrane system</location>
        <topology evidence="1">Multi-pass membrane protein</topology>
    </subcellularLocation>
    <subcellularLocation>
        <location evidence="5">Membrane</location>
        <topology evidence="5">Multi-pass membrane protein</topology>
    </subcellularLocation>
</comment>
<feature type="transmembrane region" description="Helical" evidence="6">
    <location>
        <begin position="192"/>
        <end position="209"/>
    </location>
</feature>
<dbReference type="GO" id="GO:0016020">
    <property type="term" value="C:membrane"/>
    <property type="evidence" value="ECO:0007669"/>
    <property type="project" value="UniProtKB-SubCell"/>
</dbReference>
<organism evidence="9 10">
    <name type="scientific">Mobiluncus mulieris</name>
    <dbReference type="NCBI Taxonomy" id="2052"/>
    <lineage>
        <taxon>Bacteria</taxon>
        <taxon>Bacillati</taxon>
        <taxon>Actinomycetota</taxon>
        <taxon>Actinomycetes</taxon>
        <taxon>Actinomycetales</taxon>
        <taxon>Actinomycetaceae</taxon>
        <taxon>Mobiluncus</taxon>
    </lineage>
</organism>
<dbReference type="PRINTS" id="PR01435">
    <property type="entry name" value="NPOXDRDTASE5"/>
</dbReference>
<feature type="transmembrane region" description="Helical" evidence="6">
    <location>
        <begin position="75"/>
        <end position="96"/>
    </location>
</feature>
<feature type="transmembrane region" description="Helical" evidence="6">
    <location>
        <begin position="255"/>
        <end position="274"/>
    </location>
</feature>
<dbReference type="PANTHER" id="PTHR42829">
    <property type="entry name" value="NADH-UBIQUINONE OXIDOREDUCTASE CHAIN 5"/>
    <property type="match status" value="1"/>
</dbReference>
<feature type="transmembrane region" description="Helical" evidence="6">
    <location>
        <begin position="354"/>
        <end position="375"/>
    </location>
</feature>
<dbReference type="GO" id="GO:0012505">
    <property type="term" value="C:endomembrane system"/>
    <property type="evidence" value="ECO:0007669"/>
    <property type="project" value="UniProtKB-SubCell"/>
</dbReference>
<dbReference type="PRINTS" id="PR01434">
    <property type="entry name" value="NADHDHGNASE5"/>
</dbReference>
<dbReference type="GO" id="GO:0015990">
    <property type="term" value="P:electron transport coupled proton transport"/>
    <property type="evidence" value="ECO:0007669"/>
    <property type="project" value="TreeGrafter"/>
</dbReference>
<evidence type="ECO:0000313" key="10">
    <source>
        <dbReference type="Proteomes" id="UP000575397"/>
    </source>
</evidence>
<dbReference type="RefSeq" id="WP_169762392.1">
    <property type="nucleotide sequence ID" value="NZ_JABCUS010000006.1"/>
</dbReference>
<evidence type="ECO:0000256" key="1">
    <source>
        <dbReference type="ARBA" id="ARBA00004127"/>
    </source>
</evidence>
<dbReference type="InterPro" id="IPR018393">
    <property type="entry name" value="NADHpl_OxRdtase_5_subgr"/>
</dbReference>
<dbReference type="Pfam" id="PF00361">
    <property type="entry name" value="Proton_antipo_M"/>
    <property type="match status" value="1"/>
</dbReference>
<accession>A0A7Y0YHG6</accession>
<dbReference type="Pfam" id="PF00662">
    <property type="entry name" value="Proton_antipo_N"/>
    <property type="match status" value="1"/>
</dbReference>
<evidence type="ECO:0000256" key="4">
    <source>
        <dbReference type="ARBA" id="ARBA00023136"/>
    </source>
</evidence>
<dbReference type="NCBIfam" id="TIGR01974">
    <property type="entry name" value="NDH_I_L"/>
    <property type="match status" value="1"/>
</dbReference>
<feature type="transmembrane region" description="Helical" evidence="6">
    <location>
        <begin position="492"/>
        <end position="512"/>
    </location>
</feature>
<protein>
    <submittedName>
        <fullName evidence="9">NADH-quinone oxidoreductase subunit L</fullName>
    </submittedName>
</protein>
<feature type="transmembrane region" description="Helical" evidence="6">
    <location>
        <begin position="286"/>
        <end position="303"/>
    </location>
</feature>